<accession>A0A450X5P0</accession>
<sequence>MNAFFPLFSCSSHRYPPSTLMEIEKSYFFDFVTEKAQDDFFHHHVIIMEENRWLVHTPPYSIISYWKRLRESPFQ</sequence>
<dbReference type="AlphaFoldDB" id="A0A450X5P0"/>
<protein>
    <submittedName>
        <fullName evidence="1">Uncharacterized protein</fullName>
    </submittedName>
</protein>
<evidence type="ECO:0000313" key="1">
    <source>
        <dbReference type="EMBL" id="VFK24596.1"/>
    </source>
</evidence>
<gene>
    <name evidence="1" type="ORF">BECKLFY1418C_GA0070996_11844</name>
</gene>
<name>A0A450X5P0_9GAMM</name>
<reference evidence="1" key="1">
    <citation type="submission" date="2019-02" db="EMBL/GenBank/DDBJ databases">
        <authorList>
            <person name="Gruber-Vodicka R. H."/>
            <person name="Seah K. B. B."/>
        </authorList>
    </citation>
    <scope>NUCLEOTIDE SEQUENCE</scope>
    <source>
        <strain evidence="1">BECK_BY7</strain>
    </source>
</reference>
<proteinExistence type="predicted"/>
<organism evidence="1">
    <name type="scientific">Candidatus Kentrum sp. LFY</name>
    <dbReference type="NCBI Taxonomy" id="2126342"/>
    <lineage>
        <taxon>Bacteria</taxon>
        <taxon>Pseudomonadati</taxon>
        <taxon>Pseudomonadota</taxon>
        <taxon>Gammaproteobacteria</taxon>
        <taxon>Candidatus Kentrum</taxon>
    </lineage>
</organism>
<dbReference type="EMBL" id="CAADFN010000184">
    <property type="protein sequence ID" value="VFK24596.1"/>
    <property type="molecule type" value="Genomic_DNA"/>
</dbReference>